<sequence>MILQSDTTLGRQIHEMAQDVVEQTVEKIKLDKQFAIQIDESSDICNDTQLIVYFLYFDFGKGIITDDILGCEQLAQHTRGMDIFDTLDSFLRLQIGLQWEWCFSMSLNGAAGMTGYKCGLVALIHTVNPDINWQHCIIHKQSLAAKKYDTLSRSLNSRLFKNMCEEIVSIHTQLLQHTDVQRVLARLFGLREDVTGFLSEQKFCFLTYFENVEWLYKLCYLADIFTKLNNELNLLLQGLNNNIFNTQNKAWRAPKVPSFAWRPTQPRTSLTPKTGPELTCVNKASQH</sequence>
<dbReference type="PANTHER" id="PTHR45913">
    <property type="entry name" value="EPM2A-INTERACTING PROTEIN 1"/>
    <property type="match status" value="1"/>
</dbReference>
<evidence type="ECO:0000313" key="1">
    <source>
        <dbReference type="EMBL" id="KAJ8885034.1"/>
    </source>
</evidence>
<gene>
    <name evidence="1" type="ORF">PR048_011230</name>
</gene>
<evidence type="ECO:0000313" key="2">
    <source>
        <dbReference type="Proteomes" id="UP001159363"/>
    </source>
</evidence>
<dbReference type="Proteomes" id="UP001159363">
    <property type="component" value="Chromosome X"/>
</dbReference>
<reference evidence="1 2" key="1">
    <citation type="submission" date="2023-02" db="EMBL/GenBank/DDBJ databases">
        <title>LHISI_Scaffold_Assembly.</title>
        <authorList>
            <person name="Stuart O.P."/>
            <person name="Cleave R."/>
            <person name="Magrath M.J.L."/>
            <person name="Mikheyev A.S."/>
        </authorList>
    </citation>
    <scope>NUCLEOTIDE SEQUENCE [LARGE SCALE GENOMIC DNA]</scope>
    <source>
        <strain evidence="1">Daus_M_001</strain>
        <tissue evidence="1">Leg muscle</tissue>
    </source>
</reference>
<keyword evidence="2" id="KW-1185">Reference proteome</keyword>
<dbReference type="PANTHER" id="PTHR45913:SF19">
    <property type="entry name" value="LOW QUALITY PROTEIN: ZINC FINGER BED DOMAIN-CONTAINING PROTEIN 5-LIKE"/>
    <property type="match status" value="1"/>
</dbReference>
<protein>
    <recommendedName>
        <fullName evidence="3">DUF4371 domain-containing protein</fullName>
    </recommendedName>
</protein>
<evidence type="ECO:0008006" key="3">
    <source>
        <dbReference type="Google" id="ProtNLM"/>
    </source>
</evidence>
<proteinExistence type="predicted"/>
<comment type="caution">
    <text evidence="1">The sequence shown here is derived from an EMBL/GenBank/DDBJ whole genome shotgun (WGS) entry which is preliminary data.</text>
</comment>
<dbReference type="EMBL" id="JARBHB010000004">
    <property type="protein sequence ID" value="KAJ8885034.1"/>
    <property type="molecule type" value="Genomic_DNA"/>
</dbReference>
<name>A0ABQ9HL03_9NEOP</name>
<organism evidence="1 2">
    <name type="scientific">Dryococelus australis</name>
    <dbReference type="NCBI Taxonomy" id="614101"/>
    <lineage>
        <taxon>Eukaryota</taxon>
        <taxon>Metazoa</taxon>
        <taxon>Ecdysozoa</taxon>
        <taxon>Arthropoda</taxon>
        <taxon>Hexapoda</taxon>
        <taxon>Insecta</taxon>
        <taxon>Pterygota</taxon>
        <taxon>Neoptera</taxon>
        <taxon>Polyneoptera</taxon>
        <taxon>Phasmatodea</taxon>
        <taxon>Verophasmatodea</taxon>
        <taxon>Anareolatae</taxon>
        <taxon>Phasmatidae</taxon>
        <taxon>Eurycanthinae</taxon>
        <taxon>Dryococelus</taxon>
    </lineage>
</organism>
<accession>A0ABQ9HL03</accession>